<dbReference type="InterPro" id="IPR058543">
    <property type="entry name" value="Beta-prop_RSE1/DDB1/CPSF1_2nd"/>
</dbReference>
<gene>
    <name evidence="3" type="ORF">JX265_012076</name>
</gene>
<dbReference type="PANTHER" id="PTHR10644">
    <property type="entry name" value="DNA REPAIR/RNA PROCESSING CPSF FAMILY"/>
    <property type="match status" value="1"/>
</dbReference>
<accession>A0A9Q0AK21</accession>
<proteinExistence type="predicted"/>
<sequence>MALQSNVLENGEWVTRTLNPRELFRQTSSSHQTKTKQQAPTPPSYGILTKTVFDSPVFHWVLPVQLRSSRNNDVAFIGDNFVQIRELRPDVQLQDVARKQDFGSRIRNACVIGSPSNYVDDQRDAQIKVEDGDIEMDNAETPNIRQLPPQLLALVLEGGDLVFLYIKETAHGLDFVSFSRDIPTERLVCPGFHMAVDPSSRYLVLACAEVHFQIFELESMETLRARCNEDMPLDPVRSVHSRAVRGVIHKIEFLSPGPDNEEVITLMLILVHKRKSRIATYDWELGDDIESVFQMEKSGWRVREDCQMPLLVIPSTVRFSFLAINEDGQAFWATLASGEPNIELVDIGYHDESDLHMGSQGPLWTAWSRPSRLPEYHFNHDTIYLAREDGILNYLEITAGDGVQTNVIMSEVKCNIDKAFACLYDQFGDVLITGGDSGPGALWRALPRQIPRKIATIPNWSPTVDITSKRNDTRVSRSTSADLQLSPDRIFACSGRGKAGSVAEYRFGLEATIGPEIDFEDPVKQCWAMRGADDNFDLLVSFPNRSAVLHVKADFTEAVFQDQAQVPYDLASCTLAVEEFEGTTVQVTSSCITIITTSDSTRHFPHEFDDGCAVIMDATIRDGTVALVLHGSSGFRVKTFSVDGINIIEMGIWESAHPVLAIYPTKAAPPDEQPQPALLEISRICPNSDVEALTSIVVFDEKPCTTSLCFGTRSGEVLTLSIDPSKPLDFEGTYDKFGHSAASVSPLSMGTDGASVLVCCHSWVTVMRKGPLSKSVGFETRTRVWVTNTESSVAPSPALNSVSQLRLKSSEVGENPSLAMLSGSMLYITELQNIPKPVLRHLPVAGTPVKVMYSQILNVLVVAILEEERPSLNFIDPETGLDVSRPTDGSDRMLEYINGLGKEGGRIYSLTEWKYAKGGRTWAYIIVSVGEPKRQGGSILLVSAERHDSRVSEDGPYRIRFFTKFKRVGYTHPVYSVASDEQGLLLCSGQTVYYEILDTEQKKLRKVKEHQLPSPASHMEVVNGNLHVVTLSHSLEILDFKSTPEDDTMIRLHSDDRAKSTVHSIQAVGGSGRSNNQPVTLLSDAVCGLWGIWAPLQTDRPLKTIFHAELQASVRKFIKVRTRPPWDFFSRHIKYGHTKSGDDNSDILGLGVDGSLQHFTILSTNAWRLLRFIQNLALRSPAICPSTAHHCGRHEDEMDVGWDPEPQTLPALNMQVDGDILQRCLDKQALENLLSDANHRSRFMELLQAFDEGRRGTASPEALPEAAFDVAYDMLRYYLAPAL</sequence>
<organism evidence="3 4">
    <name type="scientific">Neoarthrinium moseri</name>
    <dbReference type="NCBI Taxonomy" id="1658444"/>
    <lineage>
        <taxon>Eukaryota</taxon>
        <taxon>Fungi</taxon>
        <taxon>Dikarya</taxon>
        <taxon>Ascomycota</taxon>
        <taxon>Pezizomycotina</taxon>
        <taxon>Sordariomycetes</taxon>
        <taxon>Xylariomycetidae</taxon>
        <taxon>Amphisphaeriales</taxon>
        <taxon>Apiosporaceae</taxon>
        <taxon>Neoarthrinium</taxon>
    </lineage>
</organism>
<evidence type="ECO:0000313" key="4">
    <source>
        <dbReference type="Proteomes" id="UP000829685"/>
    </source>
</evidence>
<reference evidence="3" key="1">
    <citation type="submission" date="2021-03" db="EMBL/GenBank/DDBJ databases">
        <title>Revisited historic fungal species revealed as producer of novel bioactive compounds through whole genome sequencing and comparative genomics.</title>
        <authorList>
            <person name="Vignolle G.A."/>
            <person name="Hochenegger N."/>
            <person name="Mach R.L."/>
            <person name="Mach-Aigner A.R."/>
            <person name="Javad Rahimi M."/>
            <person name="Salim K.A."/>
            <person name="Chan C.M."/>
            <person name="Lim L.B.L."/>
            <person name="Cai F."/>
            <person name="Druzhinina I.S."/>
            <person name="U'Ren J.M."/>
            <person name="Derntl C."/>
        </authorList>
    </citation>
    <scope>NUCLEOTIDE SEQUENCE</scope>
    <source>
        <strain evidence="3">TUCIM 5799</strain>
    </source>
</reference>
<protein>
    <recommendedName>
        <fullName evidence="5">Cleavage/polyadenylation specificity factor A subunit N-terminal domain-containing protein</fullName>
    </recommendedName>
</protein>
<dbReference type="InterPro" id="IPR050358">
    <property type="entry name" value="RSE1/DDB1/CFT1"/>
</dbReference>
<comment type="caution">
    <text evidence="3">The sequence shown here is derived from an EMBL/GenBank/DDBJ whole genome shotgun (WGS) entry which is preliminary data.</text>
</comment>
<dbReference type="InterPro" id="IPR015943">
    <property type="entry name" value="WD40/YVTN_repeat-like_dom_sf"/>
</dbReference>
<evidence type="ECO:0000313" key="3">
    <source>
        <dbReference type="EMBL" id="KAI1855813.1"/>
    </source>
</evidence>
<keyword evidence="4" id="KW-1185">Reference proteome</keyword>
<feature type="domain" description="RSE1/DDB1/CPSF1 first beta-propeller" evidence="1">
    <location>
        <begin position="59"/>
        <end position="443"/>
    </location>
</feature>
<dbReference type="Pfam" id="PF23726">
    <property type="entry name" value="Beta-prop_RSE1_2nd"/>
    <property type="match status" value="1"/>
</dbReference>
<evidence type="ECO:0008006" key="5">
    <source>
        <dbReference type="Google" id="ProtNLM"/>
    </source>
</evidence>
<dbReference type="Proteomes" id="UP000829685">
    <property type="component" value="Unassembled WGS sequence"/>
</dbReference>
<dbReference type="EMBL" id="JAFIMR010000049">
    <property type="protein sequence ID" value="KAI1855813.1"/>
    <property type="molecule type" value="Genomic_DNA"/>
</dbReference>
<evidence type="ECO:0000259" key="1">
    <source>
        <dbReference type="Pfam" id="PF10433"/>
    </source>
</evidence>
<dbReference type="Pfam" id="PF10433">
    <property type="entry name" value="Beta-prop_RSE1_1st"/>
    <property type="match status" value="1"/>
</dbReference>
<name>A0A9Q0AK21_9PEZI</name>
<dbReference type="InterPro" id="IPR018846">
    <property type="entry name" value="Beta-prop_RSE1/DDB1/CPSF1_1st"/>
</dbReference>
<evidence type="ECO:0000259" key="2">
    <source>
        <dbReference type="Pfam" id="PF23726"/>
    </source>
</evidence>
<dbReference type="Gene3D" id="2.130.10.10">
    <property type="entry name" value="YVTN repeat-like/Quinoprotein amine dehydrogenase"/>
    <property type="match status" value="2"/>
</dbReference>
<feature type="domain" description="RSE1/DDB1/CPSF1 second beta-propeller" evidence="2">
    <location>
        <begin position="538"/>
        <end position="724"/>
    </location>
</feature>